<accession>A0A9D3Z3B0</accession>
<comment type="caution">
    <text evidence="1">The sequence shown here is derived from an EMBL/GenBank/DDBJ whole genome shotgun (WGS) entry which is preliminary data.</text>
</comment>
<evidence type="ECO:0000313" key="2">
    <source>
        <dbReference type="Proteomes" id="UP000828390"/>
    </source>
</evidence>
<protein>
    <submittedName>
        <fullName evidence="1">Uncharacterized protein</fullName>
    </submittedName>
</protein>
<proteinExistence type="predicted"/>
<reference evidence="1" key="1">
    <citation type="journal article" date="2019" name="bioRxiv">
        <title>The Genome of the Zebra Mussel, Dreissena polymorpha: A Resource for Invasive Species Research.</title>
        <authorList>
            <person name="McCartney M.A."/>
            <person name="Auch B."/>
            <person name="Kono T."/>
            <person name="Mallez S."/>
            <person name="Zhang Y."/>
            <person name="Obille A."/>
            <person name="Becker A."/>
            <person name="Abrahante J.E."/>
            <person name="Garbe J."/>
            <person name="Badalamenti J.P."/>
            <person name="Herman A."/>
            <person name="Mangelson H."/>
            <person name="Liachko I."/>
            <person name="Sullivan S."/>
            <person name="Sone E.D."/>
            <person name="Koren S."/>
            <person name="Silverstein K.A.T."/>
            <person name="Beckman K.B."/>
            <person name="Gohl D.M."/>
        </authorList>
    </citation>
    <scope>NUCLEOTIDE SEQUENCE</scope>
    <source>
        <strain evidence="1">Duluth1</strain>
        <tissue evidence="1">Whole animal</tissue>
    </source>
</reference>
<dbReference type="Proteomes" id="UP000828390">
    <property type="component" value="Unassembled WGS sequence"/>
</dbReference>
<evidence type="ECO:0000313" key="1">
    <source>
        <dbReference type="EMBL" id="KAH3711039.1"/>
    </source>
</evidence>
<keyword evidence="2" id="KW-1185">Reference proteome</keyword>
<dbReference type="AlphaFoldDB" id="A0A9D3Z3B0"/>
<gene>
    <name evidence="1" type="ORF">DPMN_070538</name>
</gene>
<reference evidence="1" key="2">
    <citation type="submission" date="2020-11" db="EMBL/GenBank/DDBJ databases">
        <authorList>
            <person name="McCartney M.A."/>
            <person name="Auch B."/>
            <person name="Kono T."/>
            <person name="Mallez S."/>
            <person name="Becker A."/>
            <person name="Gohl D.M."/>
            <person name="Silverstein K.A.T."/>
            <person name="Koren S."/>
            <person name="Bechman K.B."/>
            <person name="Herman A."/>
            <person name="Abrahante J.E."/>
            <person name="Garbe J."/>
        </authorList>
    </citation>
    <scope>NUCLEOTIDE SEQUENCE</scope>
    <source>
        <strain evidence="1">Duluth1</strain>
        <tissue evidence="1">Whole animal</tissue>
    </source>
</reference>
<dbReference type="EMBL" id="JAIWYP010000014">
    <property type="protein sequence ID" value="KAH3711039.1"/>
    <property type="molecule type" value="Genomic_DNA"/>
</dbReference>
<sequence length="101" mass="11714">MRQKDDLEFSKLLNRLRVNQATDVDMARGKLCEISVSSPLYDINSPHLFAENFFMHSFNDSLISKRQQKKVIISSFTSVVFPKLTRDRQENAIRTLPNDPN</sequence>
<name>A0A9D3Z3B0_DREPO</name>
<organism evidence="1 2">
    <name type="scientific">Dreissena polymorpha</name>
    <name type="common">Zebra mussel</name>
    <name type="synonym">Mytilus polymorpha</name>
    <dbReference type="NCBI Taxonomy" id="45954"/>
    <lineage>
        <taxon>Eukaryota</taxon>
        <taxon>Metazoa</taxon>
        <taxon>Spiralia</taxon>
        <taxon>Lophotrochozoa</taxon>
        <taxon>Mollusca</taxon>
        <taxon>Bivalvia</taxon>
        <taxon>Autobranchia</taxon>
        <taxon>Heteroconchia</taxon>
        <taxon>Euheterodonta</taxon>
        <taxon>Imparidentia</taxon>
        <taxon>Neoheterodontei</taxon>
        <taxon>Myida</taxon>
        <taxon>Dreissenoidea</taxon>
        <taxon>Dreissenidae</taxon>
        <taxon>Dreissena</taxon>
    </lineage>
</organism>